<dbReference type="EMBL" id="BAPV01000034">
    <property type="protein sequence ID" value="GBQ90907.1"/>
    <property type="molecule type" value="Genomic_DNA"/>
</dbReference>
<proteinExistence type="predicted"/>
<name>A0ABQ0Q4E2_9PROT</name>
<sequence length="247" mass="27077">MITVRHPDELAHMVKQDITVGDHFSFGNCSDHAFRHWGRIGVTEPIKLRTDVALRLGRETAVDIGTFVLDDTVITTTNGADSACLRSGDCLVLSAGADIMLGTWAAKGDPAVLFSLKLMSEEEGCMSDVGLRHVKSRSWQHIALRASRFLVDDPEETKAGQRGDSLALTIRPPVLPLAARELTSTIPTYTYRYTCAFGITDRAQILGHEADLGSSKAITGYTTWVTYAFEASAVIICDHDRRARIQI</sequence>
<reference evidence="1" key="1">
    <citation type="submission" date="2013-04" db="EMBL/GenBank/DDBJ databases">
        <title>The genome sequencing project of 58 acetic acid bacteria.</title>
        <authorList>
            <person name="Okamoto-Kainuma A."/>
            <person name="Ishikawa M."/>
            <person name="Umino S."/>
            <person name="Koizumi Y."/>
            <person name="Shiwa Y."/>
            <person name="Yoshikawa H."/>
            <person name="Matsutani M."/>
            <person name="Matsushita K."/>
        </authorList>
    </citation>
    <scope>NUCLEOTIDE SEQUENCE</scope>
    <source>
        <strain evidence="1">NRIC 0535</strain>
    </source>
</reference>
<accession>A0ABQ0Q4E2</accession>
<evidence type="ECO:0000313" key="2">
    <source>
        <dbReference type="Proteomes" id="UP001062776"/>
    </source>
</evidence>
<keyword evidence="2" id="KW-1185">Reference proteome</keyword>
<comment type="caution">
    <text evidence="1">The sequence shown here is derived from an EMBL/GenBank/DDBJ whole genome shotgun (WGS) entry which is preliminary data.</text>
</comment>
<evidence type="ECO:0000313" key="1">
    <source>
        <dbReference type="EMBL" id="GBQ90907.1"/>
    </source>
</evidence>
<organism evidence="1 2">
    <name type="scientific">Asaia krungthepensis NRIC 0535</name>
    <dbReference type="NCBI Taxonomy" id="1307925"/>
    <lineage>
        <taxon>Bacteria</taxon>
        <taxon>Pseudomonadati</taxon>
        <taxon>Pseudomonadota</taxon>
        <taxon>Alphaproteobacteria</taxon>
        <taxon>Acetobacterales</taxon>
        <taxon>Acetobacteraceae</taxon>
        <taxon>Asaia</taxon>
    </lineage>
</organism>
<dbReference type="Proteomes" id="UP001062776">
    <property type="component" value="Unassembled WGS sequence"/>
</dbReference>
<evidence type="ECO:0008006" key="3">
    <source>
        <dbReference type="Google" id="ProtNLM"/>
    </source>
</evidence>
<protein>
    <recommendedName>
        <fullName evidence="3">Hedgehog/Intein (Hint) domain-containing protein</fullName>
    </recommendedName>
</protein>
<gene>
    <name evidence="1" type="ORF">AA0535_2153</name>
</gene>